<dbReference type="Pfam" id="PF19279">
    <property type="entry name" value="YegS_C"/>
    <property type="match status" value="1"/>
</dbReference>
<dbReference type="Pfam" id="PF00781">
    <property type="entry name" value="DAGK_cat"/>
    <property type="match status" value="1"/>
</dbReference>
<feature type="transmembrane region" description="Helical" evidence="9">
    <location>
        <begin position="266"/>
        <end position="284"/>
    </location>
</feature>
<reference evidence="12" key="1">
    <citation type="journal article" date="2013" name="Genome Announc.">
        <title>Whole-Genome Sequencing of Lactobacillus shenzhenensis Strain LY-73T.</title>
        <authorList>
            <person name="Lin Z."/>
            <person name="Liu Z."/>
            <person name="Yang R."/>
            <person name="Zou Y."/>
            <person name="Wan D."/>
            <person name="Chen J."/>
            <person name="Guo M."/>
            <person name="Zhao J."/>
            <person name="Fang C."/>
            <person name="Yang R."/>
            <person name="Liu F."/>
        </authorList>
    </citation>
    <scope>NUCLEOTIDE SEQUENCE [LARGE SCALE GENOMIC DNA]</scope>
    <source>
        <strain evidence="12">LY-73</strain>
    </source>
</reference>
<evidence type="ECO:0000256" key="9">
    <source>
        <dbReference type="SAM" id="Phobius"/>
    </source>
</evidence>
<dbReference type="EMBL" id="KI271582">
    <property type="protein sequence ID" value="ERL66500.1"/>
    <property type="molecule type" value="Genomic_DNA"/>
</dbReference>
<name>U4TSU6_9LACO</name>
<protein>
    <recommendedName>
        <fullName evidence="10">DAGKc domain-containing protein</fullName>
    </recommendedName>
</protein>
<dbReference type="eggNOG" id="COG1597">
    <property type="taxonomic scope" value="Bacteria"/>
</dbReference>
<dbReference type="SUPFAM" id="SSF111331">
    <property type="entry name" value="NAD kinase/diacylglycerol kinase-like"/>
    <property type="match status" value="1"/>
</dbReference>
<dbReference type="GO" id="GO:0008654">
    <property type="term" value="P:phospholipid biosynthetic process"/>
    <property type="evidence" value="ECO:0007669"/>
    <property type="project" value="UniProtKB-KW"/>
</dbReference>
<dbReference type="Gene3D" id="2.60.200.40">
    <property type="match status" value="1"/>
</dbReference>
<keyword evidence="4" id="KW-0547">Nucleotide-binding</keyword>
<dbReference type="STRING" id="1231336.L248_0179"/>
<evidence type="ECO:0000259" key="10">
    <source>
        <dbReference type="PROSITE" id="PS50146"/>
    </source>
</evidence>
<evidence type="ECO:0000256" key="6">
    <source>
        <dbReference type="ARBA" id="ARBA00022840"/>
    </source>
</evidence>
<keyword evidence="5" id="KW-0418">Kinase</keyword>
<dbReference type="InterPro" id="IPR016064">
    <property type="entry name" value="NAD/diacylglycerol_kinase_sf"/>
</dbReference>
<keyword evidence="12" id="KW-1185">Reference proteome</keyword>
<dbReference type="InterPro" id="IPR001206">
    <property type="entry name" value="Diacylglycerol_kinase_cat_dom"/>
</dbReference>
<gene>
    <name evidence="11" type="ORF">L248_0179</name>
</gene>
<dbReference type="SMART" id="SM00046">
    <property type="entry name" value="DAGKc"/>
    <property type="match status" value="1"/>
</dbReference>
<evidence type="ECO:0000256" key="1">
    <source>
        <dbReference type="ARBA" id="ARBA00001946"/>
    </source>
</evidence>
<evidence type="ECO:0000313" key="11">
    <source>
        <dbReference type="EMBL" id="ERL66500.1"/>
    </source>
</evidence>
<keyword evidence="9" id="KW-1133">Transmembrane helix</keyword>
<evidence type="ECO:0000256" key="8">
    <source>
        <dbReference type="ARBA" id="ARBA00023264"/>
    </source>
</evidence>
<dbReference type="InterPro" id="IPR050187">
    <property type="entry name" value="Lipid_Phosphate_FormReg"/>
</dbReference>
<feature type="domain" description="DAGKc" evidence="10">
    <location>
        <begin position="12"/>
        <end position="158"/>
    </location>
</feature>
<dbReference type="NCBIfam" id="TIGR00147">
    <property type="entry name" value="YegS/Rv2252/BmrU family lipid kinase"/>
    <property type="match status" value="1"/>
</dbReference>
<keyword evidence="8" id="KW-1208">Phospholipid metabolism</keyword>
<evidence type="ECO:0000256" key="7">
    <source>
        <dbReference type="ARBA" id="ARBA00023209"/>
    </source>
</evidence>
<keyword evidence="7" id="KW-0444">Lipid biosynthesis</keyword>
<dbReference type="PANTHER" id="PTHR12358:SF54">
    <property type="entry name" value="SPHINGOSINE KINASE RELATED PROTEIN"/>
    <property type="match status" value="1"/>
</dbReference>
<sequence length="340" mass="37638">MTELAQAQSSTAVPRHYAVLVNAFAGNGNTGKAWPTIRKLLEKAAVSFQVYESEYPGHTTILARALTRSEQPRPDRQTILLVIGGDGTLHQTVNGVQSAVRDDASLVPLPIAYVPAGSGNDFARAVALPQDPEKALEMVLAVTAPQTLDIGHYVDHRHQREEYFTNNVGVGFDGRIVSTTNDSRIKRALNRIHLGGLAYPVHFFGALFKQRAFSVRVHTDQGTARFQNACLVTTTNHPFFGGGITVAPHASMRDGKLDLVVLERTSLLQFFGLFALMVLFHSHLKRKRAHHYVTAKVDLTFGAPEFGQEDGEIMGEHIYDFSFDVCHQPFWLPLRDNQIL</sequence>
<keyword evidence="9" id="KW-0812">Transmembrane</keyword>
<keyword evidence="3" id="KW-0808">Transferase</keyword>
<keyword evidence="7" id="KW-0594">Phospholipid biosynthesis</keyword>
<proteinExistence type="inferred from homology"/>
<dbReference type="InterPro" id="IPR017438">
    <property type="entry name" value="ATP-NAD_kinase_N"/>
</dbReference>
<dbReference type="Proteomes" id="UP000030647">
    <property type="component" value="Unassembled WGS sequence"/>
</dbReference>
<evidence type="ECO:0000256" key="3">
    <source>
        <dbReference type="ARBA" id="ARBA00022679"/>
    </source>
</evidence>
<keyword evidence="9" id="KW-0472">Membrane</keyword>
<dbReference type="GO" id="GO:0005524">
    <property type="term" value="F:ATP binding"/>
    <property type="evidence" value="ECO:0007669"/>
    <property type="project" value="UniProtKB-KW"/>
</dbReference>
<dbReference type="Gene3D" id="3.40.50.10330">
    <property type="entry name" value="Probable inorganic polyphosphate/atp-NAD kinase, domain 1"/>
    <property type="match status" value="1"/>
</dbReference>
<comment type="cofactor">
    <cofactor evidence="1">
        <name>Mg(2+)</name>
        <dbReference type="ChEBI" id="CHEBI:18420"/>
    </cofactor>
</comment>
<keyword evidence="7" id="KW-0443">Lipid metabolism</keyword>
<keyword evidence="6" id="KW-0067">ATP-binding</keyword>
<dbReference type="HOGENOM" id="CLU_045532_0_2_9"/>
<dbReference type="InterPro" id="IPR045540">
    <property type="entry name" value="YegS/DAGK_C"/>
</dbReference>
<evidence type="ECO:0000256" key="4">
    <source>
        <dbReference type="ARBA" id="ARBA00022741"/>
    </source>
</evidence>
<comment type="similarity">
    <text evidence="2">Belongs to the diacylglycerol/lipid kinase family.</text>
</comment>
<organism evidence="11 12">
    <name type="scientific">Schleiferilactobacillus shenzhenensis LY-73</name>
    <dbReference type="NCBI Taxonomy" id="1231336"/>
    <lineage>
        <taxon>Bacteria</taxon>
        <taxon>Bacillati</taxon>
        <taxon>Bacillota</taxon>
        <taxon>Bacilli</taxon>
        <taxon>Lactobacillales</taxon>
        <taxon>Lactobacillaceae</taxon>
        <taxon>Schleiferilactobacillus</taxon>
    </lineage>
</organism>
<dbReference type="AlphaFoldDB" id="U4TSU6"/>
<dbReference type="InterPro" id="IPR005218">
    <property type="entry name" value="Diacylglycerol/lipid_kinase"/>
</dbReference>
<dbReference type="PROSITE" id="PS50146">
    <property type="entry name" value="DAGK"/>
    <property type="match status" value="1"/>
</dbReference>
<dbReference type="GO" id="GO:0016301">
    <property type="term" value="F:kinase activity"/>
    <property type="evidence" value="ECO:0007669"/>
    <property type="project" value="UniProtKB-KW"/>
</dbReference>
<evidence type="ECO:0000256" key="2">
    <source>
        <dbReference type="ARBA" id="ARBA00005983"/>
    </source>
</evidence>
<dbReference type="PANTHER" id="PTHR12358">
    <property type="entry name" value="SPHINGOSINE KINASE"/>
    <property type="match status" value="1"/>
</dbReference>
<evidence type="ECO:0000313" key="12">
    <source>
        <dbReference type="Proteomes" id="UP000030647"/>
    </source>
</evidence>
<accession>U4TSU6</accession>
<evidence type="ECO:0000256" key="5">
    <source>
        <dbReference type="ARBA" id="ARBA00022777"/>
    </source>
</evidence>